<sequence>MSTPFGSARRPSMQLYMSERDEQLQRQYADQNGGFLADLLGDDDNGGRGGQYDDEERFLHDLETGVPDSDLIRALRGENKGGVMYEYGGEMSRGLAELQIVKVWRPQPFGPPQLCRGIVHRVHKDDNSVTVQFVPDQHRARVPRYCIQPLLGIEPRYPDVWLEPGQSPPTREEILQIELEKERMREMGIPVPDSEAPPDGGFLNRQHRKIERVQRWGIPATTLDALRNRAIPPFQVEGTYGRHFYSNLYKNNFYVGEQAQVTNNGHVDNIEEQQIHVTSHTYIPIHGQRQTQMPDGSWLDEGESGWWGRRMGH</sequence>
<accession>A0A7S1AJ25</accession>
<reference evidence="1" key="1">
    <citation type="submission" date="2021-01" db="EMBL/GenBank/DDBJ databases">
        <authorList>
            <person name="Corre E."/>
            <person name="Pelletier E."/>
            <person name="Niang G."/>
            <person name="Scheremetjew M."/>
            <person name="Finn R."/>
            <person name="Kale V."/>
            <person name="Holt S."/>
            <person name="Cochrane G."/>
            <person name="Meng A."/>
            <person name="Brown T."/>
            <person name="Cohen L."/>
        </authorList>
    </citation>
    <scope>NUCLEOTIDE SEQUENCE</scope>
</reference>
<evidence type="ECO:0000313" key="1">
    <source>
        <dbReference type="EMBL" id="CAD8855892.1"/>
    </source>
</evidence>
<dbReference type="AlphaFoldDB" id="A0A7S1AJ25"/>
<name>A0A7S1AJ25_NOCSC</name>
<organism evidence="1">
    <name type="scientific">Noctiluca scintillans</name>
    <name type="common">Sea sparkle</name>
    <name type="synonym">Red tide dinoflagellate</name>
    <dbReference type="NCBI Taxonomy" id="2966"/>
    <lineage>
        <taxon>Eukaryota</taxon>
        <taxon>Sar</taxon>
        <taxon>Alveolata</taxon>
        <taxon>Dinophyceae</taxon>
        <taxon>Noctilucales</taxon>
        <taxon>Noctilucaceae</taxon>
        <taxon>Noctiluca</taxon>
    </lineage>
</organism>
<protein>
    <submittedName>
        <fullName evidence="1">Uncharacterized protein</fullName>
    </submittedName>
</protein>
<gene>
    <name evidence="1" type="ORF">NSCI0253_LOCUS30244</name>
</gene>
<proteinExistence type="predicted"/>
<dbReference type="EMBL" id="HBFQ01042722">
    <property type="protein sequence ID" value="CAD8855892.1"/>
    <property type="molecule type" value="Transcribed_RNA"/>
</dbReference>